<dbReference type="GO" id="GO:0016757">
    <property type="term" value="F:glycosyltransferase activity"/>
    <property type="evidence" value="ECO:0007669"/>
    <property type="project" value="UniProtKB-KW"/>
</dbReference>
<protein>
    <submittedName>
        <fullName evidence="7">Uncharacterized protein</fullName>
    </submittedName>
</protein>
<dbReference type="OrthoDB" id="191334at2759"/>
<keyword evidence="5" id="KW-0325">Glycoprotein</keyword>
<dbReference type="EMBL" id="JACEFO010002197">
    <property type="protein sequence ID" value="KAF8674303.1"/>
    <property type="molecule type" value="Genomic_DNA"/>
</dbReference>
<dbReference type="InterPro" id="IPR044174">
    <property type="entry name" value="BC10-like"/>
</dbReference>
<keyword evidence="6" id="KW-0812">Transmembrane</keyword>
<evidence type="ECO:0000313" key="8">
    <source>
        <dbReference type="Proteomes" id="UP000636709"/>
    </source>
</evidence>
<evidence type="ECO:0000256" key="1">
    <source>
        <dbReference type="ARBA" id="ARBA00004606"/>
    </source>
</evidence>
<dbReference type="GO" id="GO:0016020">
    <property type="term" value="C:membrane"/>
    <property type="evidence" value="ECO:0007669"/>
    <property type="project" value="UniProtKB-SubCell"/>
</dbReference>
<keyword evidence="8" id="KW-1185">Reference proteome</keyword>
<evidence type="ECO:0000256" key="3">
    <source>
        <dbReference type="ARBA" id="ARBA00022679"/>
    </source>
</evidence>
<proteinExistence type="predicted"/>
<accession>A0A835AXY4</accession>
<dbReference type="InterPro" id="IPR003406">
    <property type="entry name" value="Glyco_trans_14"/>
</dbReference>
<evidence type="ECO:0000313" key="7">
    <source>
        <dbReference type="EMBL" id="KAF8674303.1"/>
    </source>
</evidence>
<feature type="transmembrane region" description="Helical" evidence="6">
    <location>
        <begin position="207"/>
        <end position="231"/>
    </location>
</feature>
<dbReference type="AlphaFoldDB" id="A0A835AXY4"/>
<evidence type="ECO:0000256" key="6">
    <source>
        <dbReference type="SAM" id="Phobius"/>
    </source>
</evidence>
<keyword evidence="3" id="KW-0808">Transferase</keyword>
<dbReference type="PANTHER" id="PTHR31042:SF76">
    <property type="entry name" value="CORE-2_I-BRANCHING BETA-16-N-ACETYLGLUCOSAMINYLTRANSFERASE FAMILY PROTEIN"/>
    <property type="match status" value="1"/>
</dbReference>
<reference evidence="7" key="1">
    <citation type="submission" date="2020-07" db="EMBL/GenBank/DDBJ databases">
        <title>Genome sequence and genetic diversity analysis of an under-domesticated orphan crop, white fonio (Digitaria exilis).</title>
        <authorList>
            <person name="Bennetzen J.L."/>
            <person name="Chen S."/>
            <person name="Ma X."/>
            <person name="Wang X."/>
            <person name="Yssel A.E.J."/>
            <person name="Chaluvadi S.R."/>
            <person name="Johnson M."/>
            <person name="Gangashetty P."/>
            <person name="Hamidou F."/>
            <person name="Sanogo M.D."/>
            <person name="Zwaenepoel A."/>
            <person name="Wallace J."/>
            <person name="Van De Peer Y."/>
            <person name="Van Deynze A."/>
        </authorList>
    </citation>
    <scope>NUCLEOTIDE SEQUENCE</scope>
    <source>
        <tissue evidence="7">Leaves</tissue>
    </source>
</reference>
<name>A0A835AXY4_9POAL</name>
<keyword evidence="6" id="KW-1133">Transmembrane helix</keyword>
<evidence type="ECO:0000256" key="5">
    <source>
        <dbReference type="ARBA" id="ARBA00023180"/>
    </source>
</evidence>
<keyword evidence="4 6" id="KW-0472">Membrane</keyword>
<keyword evidence="2" id="KW-0328">Glycosyltransferase</keyword>
<gene>
    <name evidence="7" type="ORF">HU200_048127</name>
</gene>
<evidence type="ECO:0000256" key="4">
    <source>
        <dbReference type="ARBA" id="ARBA00023136"/>
    </source>
</evidence>
<comment type="subcellular location">
    <subcellularLocation>
        <location evidence="1">Membrane</location>
        <topology evidence="1">Single-pass type II membrane protein</topology>
    </subcellularLocation>
</comment>
<sequence length="560" mass="63455">MVDDVKQAILPAAAPAPEQRRASPAGMLRLSLGFLILGVGVGLPAFGLFLARHSEAVAAAAPALFRPCVVAPKEEEAAALELERWIRPPARARHAMTDVELLWLASFAPRARGQGQGGSYPFRRVPKVAFMFLAHGPLPLAPLWERFFRGNEGRYSIYVHTMPLYRANFTSDSVFYRRQIPSKPRCRARMASMEDGVKEARQWTNRLFPWGVLKVFLLLGVALSVAGMLMVRHGHAAVAVAVAPALFRPWLGASHPAAVAEGLEHSMTDEELLWRASFAPGLRRYPFRRVPKVAFMFLTRGPLPLAPLWERFFRGHEGLYSIYVHALPSYQANFTSGSVFYRRQIPSKVAEWGKMTMCDAERRLLANALLDISNEWFVLLSESCIPVYDFNTTYQYFQNSSQSFVMAIDDPGPYGRGRYNLNMTPEVELDQWRKGSQWFEVDRDLAIQIVKDTVYHPKFKEFCRPSCYADEHYIQTMLSIEAPQALANRSVTWVDWSRIAAHPARFGRRDVTEEFLREVREGQTCLYNDQNTTLCFLFARKFAPSALEPLLELAPTILGF</sequence>
<comment type="caution">
    <text evidence="7">The sequence shown here is derived from an EMBL/GenBank/DDBJ whole genome shotgun (WGS) entry which is preliminary data.</text>
</comment>
<dbReference type="Proteomes" id="UP000636709">
    <property type="component" value="Unassembled WGS sequence"/>
</dbReference>
<evidence type="ECO:0000256" key="2">
    <source>
        <dbReference type="ARBA" id="ARBA00022676"/>
    </source>
</evidence>
<organism evidence="7 8">
    <name type="scientific">Digitaria exilis</name>
    <dbReference type="NCBI Taxonomy" id="1010633"/>
    <lineage>
        <taxon>Eukaryota</taxon>
        <taxon>Viridiplantae</taxon>
        <taxon>Streptophyta</taxon>
        <taxon>Embryophyta</taxon>
        <taxon>Tracheophyta</taxon>
        <taxon>Spermatophyta</taxon>
        <taxon>Magnoliopsida</taxon>
        <taxon>Liliopsida</taxon>
        <taxon>Poales</taxon>
        <taxon>Poaceae</taxon>
        <taxon>PACMAD clade</taxon>
        <taxon>Panicoideae</taxon>
        <taxon>Panicodae</taxon>
        <taxon>Paniceae</taxon>
        <taxon>Anthephorinae</taxon>
        <taxon>Digitaria</taxon>
    </lineage>
</organism>
<dbReference type="Pfam" id="PF02485">
    <property type="entry name" value="Branch"/>
    <property type="match status" value="2"/>
</dbReference>
<dbReference type="PANTHER" id="PTHR31042">
    <property type="entry name" value="CORE-2/I-BRANCHING BETA-1,6-N-ACETYLGLUCOSAMINYLTRANSFERASE FAMILY PROTEIN-RELATED"/>
    <property type="match status" value="1"/>
</dbReference>
<feature type="transmembrane region" description="Helical" evidence="6">
    <location>
        <begin position="30"/>
        <end position="51"/>
    </location>
</feature>